<dbReference type="PANTHER" id="PTHR11829:SF343">
    <property type="entry name" value="FORK-HEAD DOMAIN-CONTAINING PROTEIN"/>
    <property type="match status" value="1"/>
</dbReference>
<dbReference type="PROSITE" id="PS00658">
    <property type="entry name" value="FORK_HEAD_2"/>
    <property type="match status" value="1"/>
</dbReference>
<dbReference type="InterPro" id="IPR036388">
    <property type="entry name" value="WH-like_DNA-bd_sf"/>
</dbReference>
<gene>
    <name evidence="5" type="ORF">K443DRAFT_40605</name>
</gene>
<dbReference type="InterPro" id="IPR030456">
    <property type="entry name" value="TF_fork_head_CS_2"/>
</dbReference>
<dbReference type="PANTHER" id="PTHR11829">
    <property type="entry name" value="FORKHEAD BOX PROTEIN"/>
    <property type="match status" value="1"/>
</dbReference>
<dbReference type="PRINTS" id="PR00053">
    <property type="entry name" value="FORKHEAD"/>
</dbReference>
<dbReference type="SUPFAM" id="SSF46785">
    <property type="entry name" value="Winged helix' DNA-binding domain"/>
    <property type="match status" value="1"/>
</dbReference>
<evidence type="ECO:0000259" key="4">
    <source>
        <dbReference type="PROSITE" id="PS50039"/>
    </source>
</evidence>
<protein>
    <recommendedName>
        <fullName evidence="4">Fork-head domain-containing protein</fullName>
    </recommendedName>
</protein>
<comment type="subcellular location">
    <subcellularLocation>
        <location evidence="3">Nucleus</location>
    </subcellularLocation>
</comment>
<keyword evidence="2 3" id="KW-0539">Nucleus</keyword>
<dbReference type="OrthoDB" id="5954824at2759"/>
<dbReference type="GO" id="GO:0000981">
    <property type="term" value="F:DNA-binding transcription factor activity, RNA polymerase II-specific"/>
    <property type="evidence" value="ECO:0007669"/>
    <property type="project" value="TreeGrafter"/>
</dbReference>
<reference evidence="5 6" key="1">
    <citation type="submission" date="2014-04" db="EMBL/GenBank/DDBJ databases">
        <authorList>
            <consortium name="DOE Joint Genome Institute"/>
            <person name="Kuo A."/>
            <person name="Kohler A."/>
            <person name="Nagy L.G."/>
            <person name="Floudas D."/>
            <person name="Copeland A."/>
            <person name="Barry K.W."/>
            <person name="Cichocki N."/>
            <person name="Veneault-Fourrey C."/>
            <person name="LaButti K."/>
            <person name="Lindquist E.A."/>
            <person name="Lipzen A."/>
            <person name="Lundell T."/>
            <person name="Morin E."/>
            <person name="Murat C."/>
            <person name="Sun H."/>
            <person name="Tunlid A."/>
            <person name="Henrissat B."/>
            <person name="Grigoriev I.V."/>
            <person name="Hibbett D.S."/>
            <person name="Martin F."/>
            <person name="Nordberg H.P."/>
            <person name="Cantor M.N."/>
            <person name="Hua S.X."/>
        </authorList>
    </citation>
    <scope>NUCLEOTIDE SEQUENCE [LARGE SCALE GENOMIC DNA]</scope>
    <source>
        <strain evidence="5 6">LaAM-08-1</strain>
    </source>
</reference>
<feature type="non-terminal residue" evidence="5">
    <location>
        <position position="1"/>
    </location>
</feature>
<sequence length="87" mass="10252">QKPSQSLPIMVKLAIYGSPRKRLTLQEIYQAIEQRFEWYRDPGNKSWKNSIRHNLSLNKVFRNTHRSITEPGKGAYWELDISEGEGY</sequence>
<dbReference type="HOGENOM" id="CLU_077699_6_2_1"/>
<accession>A0A0C9WUM5</accession>
<dbReference type="Proteomes" id="UP000054477">
    <property type="component" value="Unassembled WGS sequence"/>
</dbReference>
<dbReference type="AlphaFoldDB" id="A0A0C9WUM5"/>
<evidence type="ECO:0000256" key="2">
    <source>
        <dbReference type="ARBA" id="ARBA00023242"/>
    </source>
</evidence>
<dbReference type="GO" id="GO:0000978">
    <property type="term" value="F:RNA polymerase II cis-regulatory region sequence-specific DNA binding"/>
    <property type="evidence" value="ECO:0007669"/>
    <property type="project" value="TreeGrafter"/>
</dbReference>
<dbReference type="Pfam" id="PF00250">
    <property type="entry name" value="Forkhead"/>
    <property type="match status" value="1"/>
</dbReference>
<dbReference type="STRING" id="1095629.A0A0C9WUM5"/>
<keyword evidence="6" id="KW-1185">Reference proteome</keyword>
<feature type="non-terminal residue" evidence="5">
    <location>
        <position position="87"/>
    </location>
</feature>
<dbReference type="GO" id="GO:0005634">
    <property type="term" value="C:nucleus"/>
    <property type="evidence" value="ECO:0007669"/>
    <property type="project" value="UniProtKB-SubCell"/>
</dbReference>
<dbReference type="CDD" id="cd00059">
    <property type="entry name" value="FH_FOX"/>
    <property type="match status" value="1"/>
</dbReference>
<dbReference type="EMBL" id="KN838585">
    <property type="protein sequence ID" value="KIK02940.1"/>
    <property type="molecule type" value="Genomic_DNA"/>
</dbReference>
<reference evidence="6" key="2">
    <citation type="submission" date="2015-01" db="EMBL/GenBank/DDBJ databases">
        <title>Evolutionary Origins and Diversification of the Mycorrhizal Mutualists.</title>
        <authorList>
            <consortium name="DOE Joint Genome Institute"/>
            <consortium name="Mycorrhizal Genomics Consortium"/>
            <person name="Kohler A."/>
            <person name="Kuo A."/>
            <person name="Nagy L.G."/>
            <person name="Floudas D."/>
            <person name="Copeland A."/>
            <person name="Barry K.W."/>
            <person name="Cichocki N."/>
            <person name="Veneault-Fourrey C."/>
            <person name="LaButti K."/>
            <person name="Lindquist E.A."/>
            <person name="Lipzen A."/>
            <person name="Lundell T."/>
            <person name="Morin E."/>
            <person name="Murat C."/>
            <person name="Riley R."/>
            <person name="Ohm R."/>
            <person name="Sun H."/>
            <person name="Tunlid A."/>
            <person name="Henrissat B."/>
            <person name="Grigoriev I.V."/>
            <person name="Hibbett D.S."/>
            <person name="Martin F."/>
        </authorList>
    </citation>
    <scope>NUCLEOTIDE SEQUENCE [LARGE SCALE GENOMIC DNA]</scope>
    <source>
        <strain evidence="6">LaAM-08-1</strain>
    </source>
</reference>
<dbReference type="PROSITE" id="PS50039">
    <property type="entry name" value="FORK_HEAD_3"/>
    <property type="match status" value="1"/>
</dbReference>
<evidence type="ECO:0000313" key="5">
    <source>
        <dbReference type="EMBL" id="KIK02940.1"/>
    </source>
</evidence>
<organism evidence="5 6">
    <name type="scientific">Laccaria amethystina LaAM-08-1</name>
    <dbReference type="NCBI Taxonomy" id="1095629"/>
    <lineage>
        <taxon>Eukaryota</taxon>
        <taxon>Fungi</taxon>
        <taxon>Dikarya</taxon>
        <taxon>Basidiomycota</taxon>
        <taxon>Agaricomycotina</taxon>
        <taxon>Agaricomycetes</taxon>
        <taxon>Agaricomycetidae</taxon>
        <taxon>Agaricales</taxon>
        <taxon>Agaricineae</taxon>
        <taxon>Hydnangiaceae</taxon>
        <taxon>Laccaria</taxon>
    </lineage>
</organism>
<keyword evidence="1 3" id="KW-0238">DNA-binding</keyword>
<evidence type="ECO:0000256" key="1">
    <source>
        <dbReference type="ARBA" id="ARBA00023125"/>
    </source>
</evidence>
<name>A0A0C9WUM5_9AGAR</name>
<evidence type="ECO:0000313" key="6">
    <source>
        <dbReference type="Proteomes" id="UP000054477"/>
    </source>
</evidence>
<evidence type="ECO:0000256" key="3">
    <source>
        <dbReference type="PROSITE-ProRule" id="PRU00089"/>
    </source>
</evidence>
<dbReference type="InterPro" id="IPR050211">
    <property type="entry name" value="FOX_domain-containing"/>
</dbReference>
<dbReference type="SMART" id="SM00339">
    <property type="entry name" value="FH"/>
    <property type="match status" value="1"/>
</dbReference>
<dbReference type="Gene3D" id="1.10.10.10">
    <property type="entry name" value="Winged helix-like DNA-binding domain superfamily/Winged helix DNA-binding domain"/>
    <property type="match status" value="1"/>
</dbReference>
<proteinExistence type="predicted"/>
<feature type="domain" description="Fork-head" evidence="4">
    <location>
        <begin position="2"/>
        <end position="87"/>
    </location>
</feature>
<dbReference type="InterPro" id="IPR036390">
    <property type="entry name" value="WH_DNA-bd_sf"/>
</dbReference>
<dbReference type="InterPro" id="IPR001766">
    <property type="entry name" value="Fork_head_dom"/>
</dbReference>
<feature type="DNA-binding region" description="Fork-head" evidence="3">
    <location>
        <begin position="2"/>
        <end position="87"/>
    </location>
</feature>